<name>A0A255G775_9ACTN</name>
<dbReference type="Proteomes" id="UP000215896">
    <property type="component" value="Unassembled WGS sequence"/>
</dbReference>
<protein>
    <submittedName>
        <fullName evidence="6">GTP-binding protein</fullName>
    </submittedName>
</protein>
<dbReference type="InterPro" id="IPR006073">
    <property type="entry name" value="GTP-bd"/>
</dbReference>
<dbReference type="AlphaFoldDB" id="A0A255G775"/>
<dbReference type="CDD" id="cd00882">
    <property type="entry name" value="Ras_like_GTPase"/>
    <property type="match status" value="1"/>
</dbReference>
<reference evidence="6 7" key="1">
    <citation type="submission" date="2017-07" db="EMBL/GenBank/DDBJ databases">
        <title>Draft whole genome sequences of clinical Proprionibacteriaceae strains.</title>
        <authorList>
            <person name="Bernier A.-M."/>
            <person name="Bernard K."/>
            <person name="Domingo M.-C."/>
        </authorList>
    </citation>
    <scope>NUCLEOTIDE SEQUENCE [LARGE SCALE GENOMIC DNA]</scope>
    <source>
        <strain evidence="6 7">NML 030167</strain>
    </source>
</reference>
<dbReference type="GO" id="GO:0016020">
    <property type="term" value="C:membrane"/>
    <property type="evidence" value="ECO:0007669"/>
    <property type="project" value="UniProtKB-SubCell"/>
</dbReference>
<keyword evidence="4" id="KW-0472">Membrane</keyword>
<proteinExistence type="predicted"/>
<dbReference type="InterPro" id="IPR021147">
    <property type="entry name" value="DUF697"/>
</dbReference>
<evidence type="ECO:0000256" key="3">
    <source>
        <dbReference type="ARBA" id="ARBA00022989"/>
    </source>
</evidence>
<sequence length="378" mass="40437">MAQWFTDSFRAEFDRQAEVMGRFNLAIFGKTGVGKSTLLNAVFGENVAPTGIGEPVTKGSHLYLGHRGQLGIVDTQGLEVGRDDKVLLKDLDALVTQQRRKPIAEQVHVAWYCVRGMDRRFEEAEAEFIRRIDKLGLPVIVVFTQVPAQLDNGVPNYHPDAVQLARYVESLQLPIVGGRPFMTNAVRDQFTGQSVHGLIDLMQATFQVAPEAVHSALAASQQVDLGAKAREARKAITTAAAGSAAAAASPIPFSDAAMLVPIQLGMMARIAQIYQLKFERAAMLAVASTSAATVGGRAAFTNLLKLIPGAGTVAGGAISAGVASTFTFAMGQAWLAVCQQLIAGRLKGLDGVIDAKAVQDLFNAEFRKRVPGIRHKDS</sequence>
<evidence type="ECO:0000313" key="6">
    <source>
        <dbReference type="EMBL" id="OYO11769.1"/>
    </source>
</evidence>
<keyword evidence="7" id="KW-1185">Reference proteome</keyword>
<keyword evidence="2" id="KW-0812">Transmembrane</keyword>
<dbReference type="InterPro" id="IPR027417">
    <property type="entry name" value="P-loop_NTPase"/>
</dbReference>
<evidence type="ECO:0000313" key="7">
    <source>
        <dbReference type="Proteomes" id="UP000215896"/>
    </source>
</evidence>
<keyword evidence="3" id="KW-1133">Transmembrane helix</keyword>
<evidence type="ECO:0000256" key="4">
    <source>
        <dbReference type="ARBA" id="ARBA00023136"/>
    </source>
</evidence>
<dbReference type="Gene3D" id="3.40.50.300">
    <property type="entry name" value="P-loop containing nucleotide triphosphate hydrolases"/>
    <property type="match status" value="1"/>
</dbReference>
<gene>
    <name evidence="6" type="ORF">CGZ94_15290</name>
</gene>
<dbReference type="Pfam" id="PF01926">
    <property type="entry name" value="MMR_HSR1"/>
    <property type="match status" value="1"/>
</dbReference>
<dbReference type="SUPFAM" id="SSF52540">
    <property type="entry name" value="P-loop containing nucleoside triphosphate hydrolases"/>
    <property type="match status" value="1"/>
</dbReference>
<evidence type="ECO:0000256" key="2">
    <source>
        <dbReference type="ARBA" id="ARBA00022692"/>
    </source>
</evidence>
<dbReference type="EMBL" id="NMVO01000015">
    <property type="protein sequence ID" value="OYO11769.1"/>
    <property type="molecule type" value="Genomic_DNA"/>
</dbReference>
<accession>A0A255G775</accession>
<comment type="caution">
    <text evidence="6">The sequence shown here is derived from an EMBL/GenBank/DDBJ whole genome shotgun (WGS) entry which is preliminary data.</text>
</comment>
<dbReference type="Pfam" id="PF05128">
    <property type="entry name" value="DUF697"/>
    <property type="match status" value="1"/>
</dbReference>
<dbReference type="OrthoDB" id="9255830at2"/>
<dbReference type="RefSeq" id="WP_094357298.1">
    <property type="nucleotide sequence ID" value="NZ_NMVK01000011.1"/>
</dbReference>
<evidence type="ECO:0000256" key="1">
    <source>
        <dbReference type="ARBA" id="ARBA00004141"/>
    </source>
</evidence>
<organism evidence="6 7">
    <name type="scientific">Enemella evansiae</name>
    <dbReference type="NCBI Taxonomy" id="2016499"/>
    <lineage>
        <taxon>Bacteria</taxon>
        <taxon>Bacillati</taxon>
        <taxon>Actinomycetota</taxon>
        <taxon>Actinomycetes</taxon>
        <taxon>Propionibacteriales</taxon>
        <taxon>Propionibacteriaceae</taxon>
        <taxon>Enemella</taxon>
    </lineage>
</organism>
<comment type="subcellular location">
    <subcellularLocation>
        <location evidence="1">Membrane</location>
        <topology evidence="1">Multi-pass membrane protein</topology>
    </subcellularLocation>
</comment>
<dbReference type="GO" id="GO:0005525">
    <property type="term" value="F:GTP binding"/>
    <property type="evidence" value="ECO:0007669"/>
    <property type="project" value="InterPro"/>
</dbReference>
<evidence type="ECO:0000259" key="5">
    <source>
        <dbReference type="Pfam" id="PF01926"/>
    </source>
</evidence>
<feature type="domain" description="G" evidence="5">
    <location>
        <begin position="25"/>
        <end position="144"/>
    </location>
</feature>